<reference evidence="1" key="1">
    <citation type="submission" date="2021-05" db="EMBL/GenBank/DDBJ databases">
        <authorList>
            <person name="Alioto T."/>
            <person name="Alioto T."/>
            <person name="Gomez Garrido J."/>
        </authorList>
    </citation>
    <scope>NUCLEOTIDE SEQUENCE</scope>
</reference>
<dbReference type="AlphaFoldDB" id="A0A8D8RMM6"/>
<organism evidence="1">
    <name type="scientific">Cacopsylla melanoneura</name>
    <dbReference type="NCBI Taxonomy" id="428564"/>
    <lineage>
        <taxon>Eukaryota</taxon>
        <taxon>Metazoa</taxon>
        <taxon>Ecdysozoa</taxon>
        <taxon>Arthropoda</taxon>
        <taxon>Hexapoda</taxon>
        <taxon>Insecta</taxon>
        <taxon>Pterygota</taxon>
        <taxon>Neoptera</taxon>
        <taxon>Paraneoptera</taxon>
        <taxon>Hemiptera</taxon>
        <taxon>Sternorrhyncha</taxon>
        <taxon>Psylloidea</taxon>
        <taxon>Psyllidae</taxon>
        <taxon>Psyllinae</taxon>
        <taxon>Cacopsylla</taxon>
    </lineage>
</organism>
<dbReference type="EMBL" id="HBUF01171309">
    <property type="protein sequence ID" value="CAG6652417.1"/>
    <property type="molecule type" value="Transcribed_RNA"/>
</dbReference>
<protein>
    <recommendedName>
        <fullName evidence="2">HTH CENPB-type domain-containing protein</fullName>
    </recommendedName>
</protein>
<evidence type="ECO:0000313" key="1">
    <source>
        <dbReference type="EMBL" id="CAG6652417.1"/>
    </source>
</evidence>
<name>A0A8D8RMM6_9HEMI</name>
<sequence length="101" mass="11415">MEGGRKNPFNNNYPGDGWYNAFLKRHPQITERTAEPITATSACVSEEDIRGYFEKISKTLTEEGHKDILKDPSRVFNGDETCFLFCPKNSKVLARKGSTNV</sequence>
<accession>A0A8D8RMM6</accession>
<proteinExistence type="predicted"/>
<evidence type="ECO:0008006" key="2">
    <source>
        <dbReference type="Google" id="ProtNLM"/>
    </source>
</evidence>